<accession>A0A8H5ZYN5</accession>
<dbReference type="PANTHER" id="PTHR37013:SF7">
    <property type="entry name" value="INTEGRAL MEMBRANE PROTEIN"/>
    <property type="match status" value="1"/>
</dbReference>
<evidence type="ECO:0000259" key="2">
    <source>
        <dbReference type="Pfam" id="PF24802"/>
    </source>
</evidence>
<sequence length="207" mass="23372">MTFIVATWYCMVTGHSLVLWSRLHLIVQSKRLLSIIFWVICLDAILFYIPTTVLIYGSLTPDVHRFSAGYKAMERIQLIGFCVQESLLSIIYIWESVKILRLRPKRSHTNILVQLSIINTIILFLDMANVGIVFGGYYILQAIFQLLTYSIKLKLEYFVLGQLIQIVKEPISFPYPLSRSAGGSSPVVYQVGMPTPVPALTGALLAD</sequence>
<keyword evidence="1" id="KW-0472">Membrane</keyword>
<comment type="caution">
    <text evidence="3">The sequence shown here is derived from an EMBL/GenBank/DDBJ whole genome shotgun (WGS) entry which is preliminary data.</text>
</comment>
<name>A0A8H5ZYN5_PETAA</name>
<evidence type="ECO:0000313" key="4">
    <source>
        <dbReference type="Proteomes" id="UP000541154"/>
    </source>
</evidence>
<feature type="transmembrane region" description="Helical" evidence="1">
    <location>
        <begin position="76"/>
        <end position="94"/>
    </location>
</feature>
<gene>
    <name evidence="3" type="ORF">ETB97_005473</name>
</gene>
<evidence type="ECO:0000256" key="1">
    <source>
        <dbReference type="SAM" id="Phobius"/>
    </source>
</evidence>
<protein>
    <recommendedName>
        <fullName evidence="2">DUF7703 domain-containing protein</fullName>
    </recommendedName>
</protein>
<dbReference type="Pfam" id="PF24802">
    <property type="entry name" value="DUF7703"/>
    <property type="match status" value="1"/>
</dbReference>
<dbReference type="PANTHER" id="PTHR37013">
    <property type="entry name" value="INTEGRAL MEMBRANE PROTEIN (AFU_ORTHOLOGUE AFUA_1G05950)-RELATED"/>
    <property type="match status" value="1"/>
</dbReference>
<proteinExistence type="predicted"/>
<feature type="transmembrane region" description="Helical" evidence="1">
    <location>
        <begin position="115"/>
        <end position="140"/>
    </location>
</feature>
<evidence type="ECO:0000313" key="3">
    <source>
        <dbReference type="EMBL" id="KAF5857652.1"/>
    </source>
</evidence>
<dbReference type="InterPro" id="IPR056120">
    <property type="entry name" value="DUF7703"/>
</dbReference>
<dbReference type="EMBL" id="SPNV01000245">
    <property type="protein sequence ID" value="KAF5857652.1"/>
    <property type="molecule type" value="Genomic_DNA"/>
</dbReference>
<keyword evidence="1" id="KW-1133">Transmembrane helix</keyword>
<organism evidence="3 4">
    <name type="scientific">Petromyces alliaceus</name>
    <name type="common">Aspergillus alliaceus</name>
    <dbReference type="NCBI Taxonomy" id="209559"/>
    <lineage>
        <taxon>Eukaryota</taxon>
        <taxon>Fungi</taxon>
        <taxon>Dikarya</taxon>
        <taxon>Ascomycota</taxon>
        <taxon>Pezizomycotina</taxon>
        <taxon>Eurotiomycetes</taxon>
        <taxon>Eurotiomycetidae</taxon>
        <taxon>Eurotiales</taxon>
        <taxon>Aspergillaceae</taxon>
        <taxon>Aspergillus</taxon>
        <taxon>Aspergillus subgen. Circumdati</taxon>
    </lineage>
</organism>
<keyword evidence="1" id="KW-0812">Transmembrane</keyword>
<feature type="domain" description="DUF7703" evidence="2">
    <location>
        <begin position="4"/>
        <end position="166"/>
    </location>
</feature>
<feature type="transmembrane region" description="Helical" evidence="1">
    <location>
        <begin position="6"/>
        <end position="23"/>
    </location>
</feature>
<dbReference type="AlphaFoldDB" id="A0A8H5ZYN5"/>
<reference evidence="3 4" key="1">
    <citation type="submission" date="2019-04" db="EMBL/GenBank/DDBJ databases">
        <title>Aspergillus burnettii sp. nov., novel species from soil in southeast Queensland.</title>
        <authorList>
            <person name="Gilchrist C.L.M."/>
            <person name="Pitt J.I."/>
            <person name="Lange L."/>
            <person name="Lacey H.J."/>
            <person name="Vuong D."/>
            <person name="Midgley D.J."/>
            <person name="Greenfield P."/>
            <person name="Bradbury M."/>
            <person name="Lacey E."/>
            <person name="Busk P.K."/>
            <person name="Pilgaard B."/>
            <person name="Chooi Y.H."/>
            <person name="Piggott A.M."/>
        </authorList>
    </citation>
    <scope>NUCLEOTIDE SEQUENCE [LARGE SCALE GENOMIC DNA]</scope>
    <source>
        <strain evidence="3 4">FRR 5400</strain>
    </source>
</reference>
<feature type="transmembrane region" description="Helical" evidence="1">
    <location>
        <begin position="35"/>
        <end position="56"/>
    </location>
</feature>
<dbReference type="Proteomes" id="UP000541154">
    <property type="component" value="Unassembled WGS sequence"/>
</dbReference>
<keyword evidence="4" id="KW-1185">Reference proteome</keyword>